<organism evidence="2 3">
    <name type="scientific">Parasphingopyxis marina</name>
    <dbReference type="NCBI Taxonomy" id="2761622"/>
    <lineage>
        <taxon>Bacteria</taxon>
        <taxon>Pseudomonadati</taxon>
        <taxon>Pseudomonadota</taxon>
        <taxon>Alphaproteobacteria</taxon>
        <taxon>Sphingomonadales</taxon>
        <taxon>Sphingomonadaceae</taxon>
        <taxon>Parasphingopyxis</taxon>
    </lineage>
</organism>
<protein>
    <submittedName>
        <fullName evidence="2">Uncharacterized protein</fullName>
    </submittedName>
</protein>
<dbReference type="AlphaFoldDB" id="A0A842HX58"/>
<comment type="caution">
    <text evidence="2">The sequence shown here is derived from an EMBL/GenBank/DDBJ whole genome shotgun (WGS) entry which is preliminary data.</text>
</comment>
<keyword evidence="1" id="KW-0732">Signal</keyword>
<name>A0A842HX58_9SPHN</name>
<dbReference type="Proteomes" id="UP000564378">
    <property type="component" value="Unassembled WGS sequence"/>
</dbReference>
<keyword evidence="3" id="KW-1185">Reference proteome</keyword>
<proteinExistence type="predicted"/>
<feature type="chain" id="PRO_5032277502" evidence="1">
    <location>
        <begin position="27"/>
        <end position="334"/>
    </location>
</feature>
<dbReference type="Pfam" id="PF20311">
    <property type="entry name" value="DUF6607"/>
    <property type="match status" value="1"/>
</dbReference>
<accession>A0A842HX58</accession>
<evidence type="ECO:0000313" key="2">
    <source>
        <dbReference type="EMBL" id="MBC2776530.1"/>
    </source>
</evidence>
<evidence type="ECO:0000313" key="3">
    <source>
        <dbReference type="Proteomes" id="UP000564378"/>
    </source>
</evidence>
<dbReference type="EMBL" id="JACJVJ010000001">
    <property type="protein sequence ID" value="MBC2776530.1"/>
    <property type="molecule type" value="Genomic_DNA"/>
</dbReference>
<sequence length="334" mass="37103">MTTTRLTRLLLGAALMSLAPLAPAHADGPVAQGTAAEEAASFEADRAAILAMAGNYRVTFDMRETTSWRNDYTPLEPKMSGGFESVRVIEDTGRHIVLQHLLVVGTEESPVVVKHWRQDWTYEPETYLAYVGEGRWDVVPVPERMRHGRWSQTVWQVDDSPRYGGWGEWTDEGGVPRWRSNWTLRPLARRDAVREPVYDRYLSINRHSPSPAGWIHWQDNIKQGLVDGEVVPFVQETVLNTYAHSEDYNPAPADEYWAATQGYWAAVRAAWDEAIAADNGVTLTEEPSMGNTISGTLYGLALEIVSGDRDEASAIAEARETIRTGTGGEASASD</sequence>
<feature type="signal peptide" evidence="1">
    <location>
        <begin position="1"/>
        <end position="26"/>
    </location>
</feature>
<gene>
    <name evidence="2" type="ORF">H6P80_02730</name>
</gene>
<evidence type="ECO:0000256" key="1">
    <source>
        <dbReference type="SAM" id="SignalP"/>
    </source>
</evidence>
<dbReference type="RefSeq" id="WP_185799802.1">
    <property type="nucleotide sequence ID" value="NZ_JACJVJ010000001.1"/>
</dbReference>
<dbReference type="InterPro" id="IPR046715">
    <property type="entry name" value="DUF6607"/>
</dbReference>
<reference evidence="2 3" key="1">
    <citation type="submission" date="2020-08" db="EMBL/GenBank/DDBJ databases">
        <title>Draft genome sequence of Parasphingopyxis sp. GrpM-11.</title>
        <authorList>
            <person name="Oh J."/>
            <person name="Roh D.-H."/>
        </authorList>
    </citation>
    <scope>NUCLEOTIDE SEQUENCE [LARGE SCALE GENOMIC DNA]</scope>
    <source>
        <strain evidence="2 3">GrpM-11</strain>
    </source>
</reference>